<reference evidence="1" key="1">
    <citation type="submission" date="2025-08" db="UniProtKB">
        <authorList>
            <consortium name="RefSeq"/>
        </authorList>
    </citation>
    <scope>IDENTIFICATION</scope>
    <source>
        <tissue evidence="1">Whole insect</tissue>
    </source>
</reference>
<accession>A0A6P7FY92</accession>
<sequence length="155" mass="18238">MCCGLNRMQNFKWKVKMCCTINVDTKFHVHQHVKTAKHTANTKRIRNGEKSQRLLKKWFNSDLLSNDKTQFNENLCKAIVSSNIPLKKLNNVNLRSFLEKYCKFNIPDESTLRISSVDSIYKSTMIQIRKSYVIITFMLLWTKLQTPVEDILFIC</sequence>
<dbReference type="GO" id="GO:0006357">
    <property type="term" value="P:regulation of transcription by RNA polymerase II"/>
    <property type="evidence" value="ECO:0007669"/>
    <property type="project" value="InterPro"/>
</dbReference>
<name>A0A6P7FY92_DIAVI</name>
<dbReference type="GO" id="GO:0003690">
    <property type="term" value="F:double-stranded DNA binding"/>
    <property type="evidence" value="ECO:0007669"/>
    <property type="project" value="InterPro"/>
</dbReference>
<dbReference type="PANTHER" id="PTHR32344:SF1">
    <property type="entry name" value="U1-TYPE DOMAIN-CONTAINING PROTEIN"/>
    <property type="match status" value="1"/>
</dbReference>
<proteinExistence type="predicted"/>
<evidence type="ECO:0000313" key="1">
    <source>
        <dbReference type="RefSeq" id="XP_028137520.1"/>
    </source>
</evidence>
<dbReference type="InParanoid" id="A0A6P7FY92"/>
<protein>
    <submittedName>
        <fullName evidence="1">Uncharacterized protein LOC114332020</fullName>
    </submittedName>
</protein>
<gene>
    <name evidence="1" type="primary">LOC114332020</name>
</gene>
<dbReference type="PANTHER" id="PTHR32344">
    <property type="entry name" value="U1-TYPE DOMAIN-CONTAINING PROTEIN"/>
    <property type="match status" value="1"/>
</dbReference>
<dbReference type="AlphaFoldDB" id="A0A6P7FY92"/>
<dbReference type="GO" id="GO:0005634">
    <property type="term" value="C:nucleus"/>
    <property type="evidence" value="ECO:0007669"/>
    <property type="project" value="InterPro"/>
</dbReference>
<organism evidence="1">
    <name type="scientific">Diabrotica virgifera virgifera</name>
    <name type="common">western corn rootworm</name>
    <dbReference type="NCBI Taxonomy" id="50390"/>
    <lineage>
        <taxon>Eukaryota</taxon>
        <taxon>Metazoa</taxon>
        <taxon>Ecdysozoa</taxon>
        <taxon>Arthropoda</taxon>
        <taxon>Hexapoda</taxon>
        <taxon>Insecta</taxon>
        <taxon>Pterygota</taxon>
        <taxon>Neoptera</taxon>
        <taxon>Endopterygota</taxon>
        <taxon>Coleoptera</taxon>
        <taxon>Polyphaga</taxon>
        <taxon>Cucujiformia</taxon>
        <taxon>Chrysomeloidea</taxon>
        <taxon>Chrysomelidae</taxon>
        <taxon>Galerucinae</taxon>
        <taxon>Diabroticina</taxon>
        <taxon>Diabroticites</taxon>
        <taxon>Diabrotica</taxon>
    </lineage>
</organism>
<dbReference type="RefSeq" id="XP_028137520.1">
    <property type="nucleotide sequence ID" value="XM_028281719.1"/>
</dbReference>
<dbReference type="InterPro" id="IPR033375">
    <property type="entry name" value="Cggbp1"/>
</dbReference>